<dbReference type="PANTHER" id="PTHR31065">
    <property type="entry name" value="PLATZ TRANSCRIPTION FACTOR FAMILY PROTEIN"/>
    <property type="match status" value="1"/>
</dbReference>
<dbReference type="EMBL" id="JAQIZT010000007">
    <property type="protein sequence ID" value="KAJ6990101.1"/>
    <property type="molecule type" value="Genomic_DNA"/>
</dbReference>
<evidence type="ECO:0008006" key="3">
    <source>
        <dbReference type="Google" id="ProtNLM"/>
    </source>
</evidence>
<comment type="caution">
    <text evidence="1">The sequence shown here is derived from an EMBL/GenBank/DDBJ whole genome shotgun (WGS) entry which is preliminary data.</text>
</comment>
<dbReference type="Proteomes" id="UP001164929">
    <property type="component" value="Chromosome 7"/>
</dbReference>
<keyword evidence="2" id="KW-1185">Reference proteome</keyword>
<evidence type="ECO:0000313" key="1">
    <source>
        <dbReference type="EMBL" id="KAJ6990101.1"/>
    </source>
</evidence>
<name>A0AAD6QGQ9_9ROSI</name>
<gene>
    <name evidence="1" type="ORF">NC653_018586</name>
</gene>
<accession>A0AAD6QGQ9</accession>
<dbReference type="PANTHER" id="PTHR31065:SF39">
    <property type="entry name" value="PLATZ TRANSCRIPTION FACTOR FAMILY PROTEIN"/>
    <property type="match status" value="1"/>
</dbReference>
<proteinExistence type="predicted"/>
<reference evidence="1" key="1">
    <citation type="journal article" date="2023" name="Mol. Ecol. Resour.">
        <title>Chromosome-level genome assembly of a triploid poplar Populus alba 'Berolinensis'.</title>
        <authorList>
            <person name="Chen S."/>
            <person name="Yu Y."/>
            <person name="Wang X."/>
            <person name="Wang S."/>
            <person name="Zhang T."/>
            <person name="Zhou Y."/>
            <person name="He R."/>
            <person name="Meng N."/>
            <person name="Wang Y."/>
            <person name="Liu W."/>
            <person name="Liu Z."/>
            <person name="Liu J."/>
            <person name="Guo Q."/>
            <person name="Huang H."/>
            <person name="Sederoff R.R."/>
            <person name="Wang G."/>
            <person name="Qu G."/>
            <person name="Chen S."/>
        </authorList>
    </citation>
    <scope>NUCLEOTIDE SEQUENCE</scope>
    <source>
        <strain evidence="1">SC-2020</strain>
    </source>
</reference>
<protein>
    <recommendedName>
        <fullName evidence="3">PLATZ transcription factor family protein</fullName>
    </recommendedName>
</protein>
<dbReference type="AlphaFoldDB" id="A0AAD6QGQ9"/>
<sequence length="66" mass="7701">MGVDATYPHWVLSLIETEFYEPCENHRDSEKVKYCNFFCMDCTKSPLCDLCYSHNVHKGQPVVQVN</sequence>
<organism evidence="1 2">
    <name type="scientific">Populus alba x Populus x berolinensis</name>
    <dbReference type="NCBI Taxonomy" id="444605"/>
    <lineage>
        <taxon>Eukaryota</taxon>
        <taxon>Viridiplantae</taxon>
        <taxon>Streptophyta</taxon>
        <taxon>Embryophyta</taxon>
        <taxon>Tracheophyta</taxon>
        <taxon>Spermatophyta</taxon>
        <taxon>Magnoliopsida</taxon>
        <taxon>eudicotyledons</taxon>
        <taxon>Gunneridae</taxon>
        <taxon>Pentapetalae</taxon>
        <taxon>rosids</taxon>
        <taxon>fabids</taxon>
        <taxon>Malpighiales</taxon>
        <taxon>Salicaceae</taxon>
        <taxon>Saliceae</taxon>
        <taxon>Populus</taxon>
    </lineage>
</organism>
<evidence type="ECO:0000313" key="2">
    <source>
        <dbReference type="Proteomes" id="UP001164929"/>
    </source>
</evidence>